<evidence type="ECO:0000313" key="9">
    <source>
        <dbReference type="EMBL" id="MDW2796298.1"/>
    </source>
</evidence>
<dbReference type="InterPro" id="IPR019489">
    <property type="entry name" value="Clp_ATPase_C"/>
</dbReference>
<dbReference type="GO" id="GO:0006508">
    <property type="term" value="P:proteolysis"/>
    <property type="evidence" value="ECO:0007669"/>
    <property type="project" value="UniProtKB-KW"/>
</dbReference>
<dbReference type="PANTHER" id="PTHR11638">
    <property type="entry name" value="ATP-DEPENDENT CLP PROTEASE"/>
    <property type="match status" value="1"/>
</dbReference>
<dbReference type="Pfam" id="PF02861">
    <property type="entry name" value="Clp_N"/>
    <property type="match status" value="1"/>
</dbReference>
<dbReference type="PROSITE" id="PS00871">
    <property type="entry name" value="CLPAB_2"/>
    <property type="match status" value="1"/>
</dbReference>
<evidence type="ECO:0000256" key="6">
    <source>
        <dbReference type="RuleBase" id="RU004432"/>
    </source>
</evidence>
<keyword evidence="10" id="KW-1185">Reference proteome</keyword>
<accession>A0ABU4GFA9</accession>
<dbReference type="InterPro" id="IPR036628">
    <property type="entry name" value="Clp_N_dom_sf"/>
</dbReference>
<dbReference type="InterPro" id="IPR050130">
    <property type="entry name" value="ClpA_ClpB"/>
</dbReference>
<dbReference type="PROSITE" id="PS51903">
    <property type="entry name" value="CLP_R"/>
    <property type="match status" value="1"/>
</dbReference>
<protein>
    <submittedName>
        <fullName evidence="9">ATP-dependent Clp protease ATP-binding subunit</fullName>
    </submittedName>
</protein>
<sequence length="817" mass="90523">MIDRFTTKARTAINLAEQAAGRLGHSYVGTEHLLLGLLEEGSGVAARVLIENGVREDKVLGLISQLIAPDQAVRMREDGGYTPGARRVLENSYREAVRFKANLIGTEHLLISIIRDNDCVASRLLNTIGISVQKLYIDVLAAMGEDAPANKEELMKSSKGKGSTPTLDSYSRDLTELAENGKLDPVIGREAEITRLIQILSRRTKNNPCLIGEPGVGKTAVVEGLAQMIASGEVPETIAGKRLLTLDLSGMVAGSKYRGEFEERIKKVIAEVIDDGEVLLFIDEIHTIIGAGGAEGAIDASNILKPSLARGELQLIGATTIEEYRKYIEKDSALERRFQPVKVEEPSEDAAVGILRGLKVRYEDHHKVTITDDAIMAAVKLSARYINDRFLPDKAIDVIDEASSKVRLATFTEPPEIKVLEAEIEVLEDQKEAAIKAEAYEKAGTIKKRQEKKREKIEKIRDKWQKEKTSRTPVVDEGEIADVVSTWTKIPVKKLEEGESERLRNLESILHERVIGQEEAVTAVAKAIRRGRVGLKDPRRPIGSFLFLGPTGVGKTELSKALAEAMFGMDSALIRVDMSEYMEKHSVSKIIGSPPGYVGYDEGGQLSEKVRRNPYSVILFDEIEKAHPDVFNILLQVLDDGHITDAQGRKIDFKNTIIIMTSNAGAENIISPKRLGFGAVADEKADYKLMKDRVMEEVKKLFKPEFINRIDEIIVFHPLNKTHMKDIVTIMMKDITKRTSDQMSITIEIDEAAKDYLIQKGYDEKYGARPLRRTIQSSLEDKLAEEILSGAVKTGDTVMITAGEEGLKFSVRELINS</sequence>
<dbReference type="Gene3D" id="1.10.1780.10">
    <property type="entry name" value="Clp, N-terminal domain"/>
    <property type="match status" value="1"/>
</dbReference>
<feature type="coiled-coil region" evidence="7">
    <location>
        <begin position="417"/>
        <end position="467"/>
    </location>
</feature>
<evidence type="ECO:0000256" key="5">
    <source>
        <dbReference type="PROSITE-ProRule" id="PRU01251"/>
    </source>
</evidence>
<comment type="similarity">
    <text evidence="6">Belongs to the ClpA/ClpB family.</text>
</comment>
<feature type="domain" description="Clp R" evidence="8">
    <location>
        <begin position="2"/>
        <end position="145"/>
    </location>
</feature>
<dbReference type="Pfam" id="PF07724">
    <property type="entry name" value="AAA_2"/>
    <property type="match status" value="1"/>
</dbReference>
<keyword evidence="4 6" id="KW-0143">Chaperone</keyword>
<keyword evidence="9" id="KW-0645">Protease</keyword>
<dbReference type="InterPro" id="IPR041546">
    <property type="entry name" value="ClpA/ClpB_AAA_lid"/>
</dbReference>
<evidence type="ECO:0000259" key="8">
    <source>
        <dbReference type="PROSITE" id="PS51903"/>
    </source>
</evidence>
<dbReference type="Gene3D" id="1.10.8.60">
    <property type="match status" value="2"/>
</dbReference>
<organism evidence="9 10">
    <name type="scientific">Clostridium boliviensis</name>
    <dbReference type="NCBI Taxonomy" id="318465"/>
    <lineage>
        <taxon>Bacteria</taxon>
        <taxon>Bacillati</taxon>
        <taxon>Bacillota</taxon>
        <taxon>Clostridia</taxon>
        <taxon>Eubacteriales</taxon>
        <taxon>Clostridiaceae</taxon>
        <taxon>Clostridium</taxon>
    </lineage>
</organism>
<dbReference type="SUPFAM" id="SSF81923">
    <property type="entry name" value="Double Clp-N motif"/>
    <property type="match status" value="1"/>
</dbReference>
<dbReference type="Gene3D" id="4.10.860.10">
    <property type="entry name" value="UVR domain"/>
    <property type="match status" value="1"/>
</dbReference>
<dbReference type="CDD" id="cd19499">
    <property type="entry name" value="RecA-like_ClpB_Hsp104-like"/>
    <property type="match status" value="1"/>
</dbReference>
<dbReference type="PRINTS" id="PR00300">
    <property type="entry name" value="CLPPROTEASEA"/>
</dbReference>
<evidence type="ECO:0000256" key="7">
    <source>
        <dbReference type="SAM" id="Coils"/>
    </source>
</evidence>
<dbReference type="CDD" id="cd00009">
    <property type="entry name" value="AAA"/>
    <property type="match status" value="1"/>
</dbReference>
<dbReference type="InterPro" id="IPR003593">
    <property type="entry name" value="AAA+_ATPase"/>
</dbReference>
<dbReference type="InterPro" id="IPR003959">
    <property type="entry name" value="ATPase_AAA_core"/>
</dbReference>
<evidence type="ECO:0000256" key="4">
    <source>
        <dbReference type="ARBA" id="ARBA00023186"/>
    </source>
</evidence>
<dbReference type="GO" id="GO:0005524">
    <property type="term" value="F:ATP binding"/>
    <property type="evidence" value="ECO:0007669"/>
    <property type="project" value="UniProtKB-KW"/>
</dbReference>
<dbReference type="SUPFAM" id="SSF52540">
    <property type="entry name" value="P-loop containing nucleoside triphosphate hydrolases"/>
    <property type="match status" value="2"/>
</dbReference>
<evidence type="ECO:0000313" key="10">
    <source>
        <dbReference type="Proteomes" id="UP001276854"/>
    </source>
</evidence>
<keyword evidence="1 5" id="KW-0677">Repeat</keyword>
<dbReference type="Gene3D" id="3.40.50.300">
    <property type="entry name" value="P-loop containing nucleotide triphosphate hydrolases"/>
    <property type="match status" value="2"/>
</dbReference>
<dbReference type="InterPro" id="IPR027417">
    <property type="entry name" value="P-loop_NTPase"/>
</dbReference>
<keyword evidence="2 6" id="KW-0547">Nucleotide-binding</keyword>
<keyword evidence="9" id="KW-0378">Hydrolase</keyword>
<dbReference type="GO" id="GO:0008233">
    <property type="term" value="F:peptidase activity"/>
    <property type="evidence" value="ECO:0007669"/>
    <property type="project" value="UniProtKB-KW"/>
</dbReference>
<dbReference type="EMBL" id="JAWONS010000030">
    <property type="protein sequence ID" value="MDW2796298.1"/>
    <property type="molecule type" value="Genomic_DNA"/>
</dbReference>
<keyword evidence="3 6" id="KW-0067">ATP-binding</keyword>
<dbReference type="Pfam" id="PF10431">
    <property type="entry name" value="ClpB_D2-small"/>
    <property type="match status" value="1"/>
</dbReference>
<dbReference type="PROSITE" id="PS00870">
    <property type="entry name" value="CLPAB_1"/>
    <property type="match status" value="1"/>
</dbReference>
<gene>
    <name evidence="9" type="ORF">RZO55_01675</name>
</gene>
<keyword evidence="7" id="KW-0175">Coiled coil</keyword>
<evidence type="ECO:0000256" key="2">
    <source>
        <dbReference type="ARBA" id="ARBA00022741"/>
    </source>
</evidence>
<dbReference type="Pfam" id="PF00004">
    <property type="entry name" value="AAA"/>
    <property type="match status" value="1"/>
</dbReference>
<comment type="caution">
    <text evidence="9">The sequence shown here is derived from an EMBL/GenBank/DDBJ whole genome shotgun (WGS) entry which is preliminary data.</text>
</comment>
<evidence type="ECO:0000256" key="1">
    <source>
        <dbReference type="ARBA" id="ARBA00022737"/>
    </source>
</evidence>
<dbReference type="SMART" id="SM00382">
    <property type="entry name" value="AAA"/>
    <property type="match status" value="2"/>
</dbReference>
<dbReference type="InterPro" id="IPR004176">
    <property type="entry name" value="Clp_R_N"/>
</dbReference>
<dbReference type="SMART" id="SM01086">
    <property type="entry name" value="ClpB_D2-small"/>
    <property type="match status" value="1"/>
</dbReference>
<reference evidence="9 10" key="1">
    <citation type="submission" date="2023-10" db="EMBL/GenBank/DDBJ databases">
        <title>A novel Glycoside Hydrolase 43-Like Enzyme from Clostrdium boliviensis is an Endo-xylanase, and a Candidate for Xylooligosaccharides Production from Different Xylan Substrates.</title>
        <authorList>
            <person name="Alvarez M.T."/>
            <person name="Rocabado-Villegas L.R."/>
            <person name="Salas-Veizaga D.M."/>
            <person name="Linares-Pasten J.A."/>
            <person name="Gudmundsdottir E.E."/>
            <person name="Hreggvidsson G.O."/>
            <person name="Adlercreutz P."/>
            <person name="Nordberg Karlsson E."/>
        </authorList>
    </citation>
    <scope>NUCLEOTIDE SEQUENCE [LARGE SCALE GENOMIC DNA]</scope>
    <source>
        <strain evidence="9 10">E-1</strain>
    </source>
</reference>
<evidence type="ECO:0000256" key="3">
    <source>
        <dbReference type="ARBA" id="ARBA00022840"/>
    </source>
</evidence>
<dbReference type="RefSeq" id="WP_318062568.1">
    <property type="nucleotide sequence ID" value="NZ_JAWONS010000030.1"/>
</dbReference>
<dbReference type="InterPro" id="IPR018368">
    <property type="entry name" value="ClpA/B_CS1"/>
</dbReference>
<name>A0ABU4GFA9_9CLOT</name>
<dbReference type="InterPro" id="IPR001270">
    <property type="entry name" value="ClpA/B"/>
</dbReference>
<dbReference type="PANTHER" id="PTHR11638:SF18">
    <property type="entry name" value="HEAT SHOCK PROTEIN 104"/>
    <property type="match status" value="1"/>
</dbReference>
<proteinExistence type="inferred from homology"/>
<dbReference type="InterPro" id="IPR028299">
    <property type="entry name" value="ClpA/B_CS2"/>
</dbReference>
<dbReference type="Pfam" id="PF17871">
    <property type="entry name" value="AAA_lid_9"/>
    <property type="match status" value="1"/>
</dbReference>
<dbReference type="Proteomes" id="UP001276854">
    <property type="component" value="Unassembled WGS sequence"/>
</dbReference>